<evidence type="ECO:0000313" key="1">
    <source>
        <dbReference type="EMBL" id="VAX05996.1"/>
    </source>
</evidence>
<name>A0A3B1AJA4_9ZZZZ</name>
<gene>
    <name evidence="1" type="ORF">MNBD_GAMMA26-655</name>
</gene>
<evidence type="ECO:0008006" key="2">
    <source>
        <dbReference type="Google" id="ProtNLM"/>
    </source>
</evidence>
<dbReference type="EMBL" id="UOFX01000010">
    <property type="protein sequence ID" value="VAX05996.1"/>
    <property type="molecule type" value="Genomic_DNA"/>
</dbReference>
<sequence length="138" mass="15245">MAKSASPIRLQEELMQAAAVTAKRFHRSTAEQIEYWADMGRQASEMIDPDILLSLASGLARIKVESVDDRIVDPAEVFQALETERSNGSLINNVTSSKVKYQVCEAQPGYLERLDSTGTSTIGQFKDGFFSPLLETDD</sequence>
<reference evidence="1" key="1">
    <citation type="submission" date="2018-06" db="EMBL/GenBank/DDBJ databases">
        <authorList>
            <person name="Zhirakovskaya E."/>
        </authorList>
    </citation>
    <scope>NUCLEOTIDE SEQUENCE</scope>
</reference>
<dbReference type="InterPro" id="IPR021831">
    <property type="entry name" value="ParD-like"/>
</dbReference>
<dbReference type="Pfam" id="PF11903">
    <property type="entry name" value="ParD_like"/>
    <property type="match status" value="1"/>
</dbReference>
<organism evidence="1">
    <name type="scientific">hydrothermal vent metagenome</name>
    <dbReference type="NCBI Taxonomy" id="652676"/>
    <lineage>
        <taxon>unclassified sequences</taxon>
        <taxon>metagenomes</taxon>
        <taxon>ecological metagenomes</taxon>
    </lineage>
</organism>
<protein>
    <recommendedName>
        <fullName evidence="2">ParD-like antitoxin of type II toxin-antitoxin system</fullName>
    </recommendedName>
</protein>
<accession>A0A3B1AJA4</accession>
<dbReference type="AlphaFoldDB" id="A0A3B1AJA4"/>
<proteinExistence type="predicted"/>